<dbReference type="OrthoDB" id="496981at2759"/>
<proteinExistence type="predicted"/>
<reference evidence="1" key="2">
    <citation type="journal article" date="2023" name="IMA Fungus">
        <title>Comparative genomic study of the Penicillium genus elucidates a diverse pangenome and 15 lateral gene transfer events.</title>
        <authorList>
            <person name="Petersen C."/>
            <person name="Sorensen T."/>
            <person name="Nielsen M.R."/>
            <person name="Sondergaard T.E."/>
            <person name="Sorensen J.L."/>
            <person name="Fitzpatrick D.A."/>
            <person name="Frisvad J.C."/>
            <person name="Nielsen K.L."/>
        </authorList>
    </citation>
    <scope>NUCLEOTIDE SEQUENCE</scope>
    <source>
        <strain evidence="1">IBT 29495</strain>
    </source>
</reference>
<dbReference type="SUPFAM" id="SSF53254">
    <property type="entry name" value="Phosphoglycerate mutase-like"/>
    <property type="match status" value="1"/>
</dbReference>
<protein>
    <recommendedName>
        <fullName evidence="3">Histidine phosphatase superfamily</fullName>
    </recommendedName>
</protein>
<dbReference type="PANTHER" id="PTHR48100:SF54">
    <property type="entry name" value="PHOSPHATASE SPAC5H10.03-RELATED"/>
    <property type="match status" value="1"/>
</dbReference>
<dbReference type="EMBL" id="JAPWDS010000003">
    <property type="protein sequence ID" value="KAJ5503348.1"/>
    <property type="molecule type" value="Genomic_DNA"/>
</dbReference>
<dbReference type="Proteomes" id="UP001149954">
    <property type="component" value="Unassembled WGS sequence"/>
</dbReference>
<dbReference type="Pfam" id="PF00300">
    <property type="entry name" value="His_Phos_1"/>
    <property type="match status" value="1"/>
</dbReference>
<dbReference type="InterPro" id="IPR050275">
    <property type="entry name" value="PGM_Phosphatase"/>
</dbReference>
<dbReference type="Gene3D" id="3.40.50.1240">
    <property type="entry name" value="Phosphoglycerate mutase-like"/>
    <property type="match status" value="1"/>
</dbReference>
<accession>A0A9W9XTY8</accession>
<dbReference type="CDD" id="cd07067">
    <property type="entry name" value="HP_PGM_like"/>
    <property type="match status" value="1"/>
</dbReference>
<keyword evidence="2" id="KW-1185">Reference proteome</keyword>
<organism evidence="1 2">
    <name type="scientific">Penicillium fimorum</name>
    <dbReference type="NCBI Taxonomy" id="1882269"/>
    <lineage>
        <taxon>Eukaryota</taxon>
        <taxon>Fungi</taxon>
        <taxon>Dikarya</taxon>
        <taxon>Ascomycota</taxon>
        <taxon>Pezizomycotina</taxon>
        <taxon>Eurotiomycetes</taxon>
        <taxon>Eurotiomycetidae</taxon>
        <taxon>Eurotiales</taxon>
        <taxon>Aspergillaceae</taxon>
        <taxon>Penicillium</taxon>
    </lineage>
</organism>
<evidence type="ECO:0008006" key="3">
    <source>
        <dbReference type="Google" id="ProtNLM"/>
    </source>
</evidence>
<sequence>MSFRLHLIRHAEGTHNPGHDTTIHDPPLTAKGIEQSLELCQDFPFKESVGLVMTSPLRRTLQTARLGFQQTIDEKYYAQGSRAGVQNGALLLLEPDVQAHSARPCDTGSDIAILRSEFYDLPWEILDMDPTFPAKEGLYASDPECLKLRGARIQRRLEQKFNELKDGGRPDIVVVTHGGFLSSVIGKERTEVGQAKWKSFMVSFDKGSRIVVESALG</sequence>
<reference evidence="1" key="1">
    <citation type="submission" date="2022-12" db="EMBL/GenBank/DDBJ databases">
        <authorList>
            <person name="Petersen C."/>
        </authorList>
    </citation>
    <scope>NUCLEOTIDE SEQUENCE</scope>
    <source>
        <strain evidence="1">IBT 29495</strain>
    </source>
</reference>
<name>A0A9W9XTY8_9EURO</name>
<dbReference type="SMART" id="SM00855">
    <property type="entry name" value="PGAM"/>
    <property type="match status" value="1"/>
</dbReference>
<evidence type="ECO:0000313" key="2">
    <source>
        <dbReference type="Proteomes" id="UP001149954"/>
    </source>
</evidence>
<comment type="caution">
    <text evidence="1">The sequence shown here is derived from an EMBL/GenBank/DDBJ whole genome shotgun (WGS) entry which is preliminary data.</text>
</comment>
<gene>
    <name evidence="1" type="ORF">N7463_006222</name>
</gene>
<dbReference type="GO" id="GO:0005737">
    <property type="term" value="C:cytoplasm"/>
    <property type="evidence" value="ECO:0007669"/>
    <property type="project" value="TreeGrafter"/>
</dbReference>
<dbReference type="AlphaFoldDB" id="A0A9W9XTY8"/>
<dbReference type="GO" id="GO:0016791">
    <property type="term" value="F:phosphatase activity"/>
    <property type="evidence" value="ECO:0007669"/>
    <property type="project" value="TreeGrafter"/>
</dbReference>
<dbReference type="InterPro" id="IPR029033">
    <property type="entry name" value="His_PPase_superfam"/>
</dbReference>
<dbReference type="InterPro" id="IPR013078">
    <property type="entry name" value="His_Pase_superF_clade-1"/>
</dbReference>
<evidence type="ECO:0000313" key="1">
    <source>
        <dbReference type="EMBL" id="KAJ5503348.1"/>
    </source>
</evidence>
<dbReference type="PANTHER" id="PTHR48100">
    <property type="entry name" value="BROAD-SPECIFICITY PHOSPHATASE YOR283W-RELATED"/>
    <property type="match status" value="1"/>
</dbReference>